<name>A0AC61RJC9_9BACT</name>
<protein>
    <submittedName>
        <fullName evidence="1">Uncharacterized protein</fullName>
    </submittedName>
</protein>
<gene>
    <name evidence="1" type="ORF">E5331_04130</name>
</gene>
<evidence type="ECO:0000313" key="1">
    <source>
        <dbReference type="EMBL" id="TGY79983.1"/>
    </source>
</evidence>
<sequence length="81" mass="9477">MKKQLISAVGVIYVHNLQTGNVEPMVLGEIFYMRKTLILRRSVRKVVYSCAVPLDGDTLEYTKQEMRELLNDTVRRAYERE</sequence>
<organism evidence="1 2">
    <name type="scientific">Lepagella muris</name>
    <dbReference type="NCBI Taxonomy" id="3032870"/>
    <lineage>
        <taxon>Bacteria</taxon>
        <taxon>Pseudomonadati</taxon>
        <taxon>Bacteroidota</taxon>
        <taxon>Bacteroidia</taxon>
        <taxon>Bacteroidales</taxon>
        <taxon>Muribaculaceae</taxon>
        <taxon>Lepagella</taxon>
    </lineage>
</organism>
<evidence type="ECO:0000313" key="2">
    <source>
        <dbReference type="Proteomes" id="UP000306319"/>
    </source>
</evidence>
<keyword evidence="2" id="KW-1185">Reference proteome</keyword>
<dbReference type="Proteomes" id="UP000306319">
    <property type="component" value="Unassembled WGS sequence"/>
</dbReference>
<accession>A0AC61RJC9</accession>
<proteinExistence type="predicted"/>
<dbReference type="EMBL" id="SRYB01000004">
    <property type="protein sequence ID" value="TGY79983.1"/>
    <property type="molecule type" value="Genomic_DNA"/>
</dbReference>
<reference evidence="1" key="1">
    <citation type="submission" date="2019-04" db="EMBL/GenBank/DDBJ databases">
        <title>Microbes associate with the intestines of laboratory mice.</title>
        <authorList>
            <person name="Navarre W."/>
            <person name="Wong E."/>
            <person name="Huang K."/>
            <person name="Tropini C."/>
            <person name="Ng K."/>
            <person name="Yu B."/>
        </authorList>
    </citation>
    <scope>NUCLEOTIDE SEQUENCE</scope>
    <source>
        <strain evidence="1">NM04_E33</strain>
    </source>
</reference>
<comment type="caution">
    <text evidence="1">The sequence shown here is derived from an EMBL/GenBank/DDBJ whole genome shotgun (WGS) entry which is preliminary data.</text>
</comment>